<dbReference type="STRING" id="1173020.Cha6605_2951"/>
<keyword evidence="2" id="KW-0732">Signal</keyword>
<protein>
    <recommendedName>
        <fullName evidence="5">FHA domain containing protein</fullName>
    </recommendedName>
</protein>
<evidence type="ECO:0000313" key="4">
    <source>
        <dbReference type="Proteomes" id="UP000010366"/>
    </source>
</evidence>
<dbReference type="PATRIC" id="fig|1173020.3.peg.3369"/>
<dbReference type="PANTHER" id="PTHR36721">
    <property type="entry name" value="PROLINE-RICH FAMILY PROTEIN"/>
    <property type="match status" value="1"/>
</dbReference>
<feature type="compositionally biased region" description="Polar residues" evidence="1">
    <location>
        <begin position="569"/>
        <end position="584"/>
    </location>
</feature>
<name>K9UH57_CHAP6</name>
<feature type="compositionally biased region" description="Pro residues" evidence="1">
    <location>
        <begin position="524"/>
        <end position="544"/>
    </location>
</feature>
<proteinExistence type="predicted"/>
<sequence length="640" mass="68853">MLRANLKWKLVARLCLGSCLAATLAIGIAGCEPSAPDTTTNLVAVTSPNPVLNNTDGPLAEVNTPTSISKLAPSLEKFQPQVRILSPKLDEMLSDDRVSVKLQVDALPLFKNRELDLGNHLEVILDRQTYQEVFDLSQPLVFKNLAAGTHTLRVFAARPWHESFKNDGAYAQVTFHVLTKTAENQPDPQQPLLTYNRPLGVYGAEPIMLDYYVTNAPARVVGTEGQSSVTRWRLRVTINEQRFMLDSVGVASKNSIEAADREQRWTPVYLQGFQPGKNLVRLELVDDRGNLIPNAYNDTIEIVTYNPQAKDSLAKLIEGKLEPIVASAFVDPSYMVAINPAPAPTPAPDLASKPVITPVQIPTPAPTTTPAPAPVPSPIAAIPAPITKPSVSPVIIPVPSVSPQIEAPAQTPSQSNPKTPPKPSNSEPIDNSAQKDNLNKIPIAPTPTMTPSVQPSMPPLLIPVPVTIAPTPTVTVKPSVQPSTPPLLIPVPVAIAPTPAAATPSPTIVVQPSPAPEIVINRPEPSPQLTPPPIPTPKQTPTPQPVLAVKPSPSPAPQPPSVTPPSNPITASPQPQSQIEPKPEQTWQTQTLELAKIARAKIRKFTNTIPAKAQRFGKNLHTFAGNVMNWLEELRDRKIG</sequence>
<gene>
    <name evidence="3" type="ORF">Cha6605_2951</name>
</gene>
<dbReference type="KEGG" id="cmp:Cha6605_2951"/>
<reference evidence="3 4" key="1">
    <citation type="submission" date="2012-05" db="EMBL/GenBank/DDBJ databases">
        <title>Finished chromosome of genome of Chamaesiphon sp. PCC 6605.</title>
        <authorList>
            <consortium name="US DOE Joint Genome Institute"/>
            <person name="Gugger M."/>
            <person name="Coursin T."/>
            <person name="Rippka R."/>
            <person name="Tandeau De Marsac N."/>
            <person name="Huntemann M."/>
            <person name="Wei C.-L."/>
            <person name="Han J."/>
            <person name="Detter J.C."/>
            <person name="Han C."/>
            <person name="Tapia R."/>
            <person name="Chen A."/>
            <person name="Kyrpides N."/>
            <person name="Mavromatis K."/>
            <person name="Markowitz V."/>
            <person name="Szeto E."/>
            <person name="Ivanova N."/>
            <person name="Pagani I."/>
            <person name="Pati A."/>
            <person name="Goodwin L."/>
            <person name="Nordberg H.P."/>
            <person name="Cantor M.N."/>
            <person name="Hua S.X."/>
            <person name="Woyke T."/>
            <person name="Kerfeld C.A."/>
        </authorList>
    </citation>
    <scope>NUCLEOTIDE SEQUENCE [LARGE SCALE GENOMIC DNA]</scope>
    <source>
        <strain evidence="4">ATCC 27169 / PCC 6605</strain>
    </source>
</reference>
<evidence type="ECO:0000256" key="1">
    <source>
        <dbReference type="SAM" id="MobiDB-lite"/>
    </source>
</evidence>
<dbReference type="RefSeq" id="WP_015160126.1">
    <property type="nucleotide sequence ID" value="NC_019697.1"/>
</dbReference>
<feature type="compositionally biased region" description="Pro residues" evidence="1">
    <location>
        <begin position="552"/>
        <end position="567"/>
    </location>
</feature>
<dbReference type="EMBL" id="CP003600">
    <property type="protein sequence ID" value="AFY93983.1"/>
    <property type="molecule type" value="Genomic_DNA"/>
</dbReference>
<dbReference type="PROSITE" id="PS51257">
    <property type="entry name" value="PROKAR_LIPOPROTEIN"/>
    <property type="match status" value="1"/>
</dbReference>
<feature type="chain" id="PRO_5003936320" description="FHA domain containing protein" evidence="2">
    <location>
        <begin position="22"/>
        <end position="640"/>
    </location>
</feature>
<dbReference type="AlphaFoldDB" id="K9UH57"/>
<dbReference type="PANTHER" id="PTHR36721:SF1">
    <property type="entry name" value="OS04G0446401 PROTEIN"/>
    <property type="match status" value="1"/>
</dbReference>
<dbReference type="eggNOG" id="COG0508">
    <property type="taxonomic scope" value="Bacteria"/>
</dbReference>
<organism evidence="3 4">
    <name type="scientific">Chamaesiphon minutus (strain ATCC 27169 / PCC 6605)</name>
    <dbReference type="NCBI Taxonomy" id="1173020"/>
    <lineage>
        <taxon>Bacteria</taxon>
        <taxon>Bacillati</taxon>
        <taxon>Cyanobacteriota</taxon>
        <taxon>Cyanophyceae</taxon>
        <taxon>Gomontiellales</taxon>
        <taxon>Chamaesiphonaceae</taxon>
        <taxon>Chamaesiphon</taxon>
    </lineage>
</organism>
<feature type="signal peptide" evidence="2">
    <location>
        <begin position="1"/>
        <end position="21"/>
    </location>
</feature>
<evidence type="ECO:0000313" key="3">
    <source>
        <dbReference type="EMBL" id="AFY93983.1"/>
    </source>
</evidence>
<dbReference type="Proteomes" id="UP000010366">
    <property type="component" value="Chromosome"/>
</dbReference>
<dbReference type="HOGENOM" id="CLU_021297_1_1_3"/>
<feature type="region of interest" description="Disordered" evidence="1">
    <location>
        <begin position="517"/>
        <end position="584"/>
    </location>
</feature>
<feature type="region of interest" description="Disordered" evidence="1">
    <location>
        <begin position="404"/>
        <end position="453"/>
    </location>
</feature>
<evidence type="ECO:0008006" key="5">
    <source>
        <dbReference type="Google" id="ProtNLM"/>
    </source>
</evidence>
<evidence type="ECO:0000256" key="2">
    <source>
        <dbReference type="SAM" id="SignalP"/>
    </source>
</evidence>
<keyword evidence="4" id="KW-1185">Reference proteome</keyword>
<feature type="compositionally biased region" description="Polar residues" evidence="1">
    <location>
        <begin position="427"/>
        <end position="436"/>
    </location>
</feature>
<accession>K9UH57</accession>
<dbReference type="OrthoDB" id="421804at2"/>